<reference evidence="2 3" key="1">
    <citation type="journal article" date="2024" name="Chem. Sci.">
        <title>Discovery of megapolipeptins by genome mining of a Burkholderiales bacteria collection.</title>
        <authorList>
            <person name="Paulo B.S."/>
            <person name="Recchia M.J.J."/>
            <person name="Lee S."/>
            <person name="Fergusson C.H."/>
            <person name="Romanowski S.B."/>
            <person name="Hernandez A."/>
            <person name="Krull N."/>
            <person name="Liu D.Y."/>
            <person name="Cavanagh H."/>
            <person name="Bos A."/>
            <person name="Gray C.A."/>
            <person name="Murphy B.T."/>
            <person name="Linington R.G."/>
            <person name="Eustaquio A.S."/>
        </authorList>
    </citation>
    <scope>NUCLEOTIDE SEQUENCE [LARGE SCALE GENOMIC DNA]</scope>
    <source>
        <strain evidence="2 3">RL21-008-BIB-B</strain>
    </source>
</reference>
<proteinExistence type="predicted"/>
<gene>
    <name evidence="2" type="ORF">PQR63_00290</name>
</gene>
<organism evidence="2 3">
    <name type="scientific">Herbaspirillum rhizosphaerae</name>
    <dbReference type="NCBI Taxonomy" id="346179"/>
    <lineage>
        <taxon>Bacteria</taxon>
        <taxon>Pseudomonadati</taxon>
        <taxon>Pseudomonadota</taxon>
        <taxon>Betaproteobacteria</taxon>
        <taxon>Burkholderiales</taxon>
        <taxon>Oxalobacteraceae</taxon>
        <taxon>Herbaspirillum</taxon>
    </lineage>
</organism>
<dbReference type="Proteomes" id="UP001629214">
    <property type="component" value="Unassembled WGS sequence"/>
</dbReference>
<feature type="region of interest" description="Disordered" evidence="1">
    <location>
        <begin position="29"/>
        <end position="79"/>
    </location>
</feature>
<name>A0ABW8Z1E2_9BURK</name>
<protein>
    <submittedName>
        <fullName evidence="2">Uncharacterized protein</fullName>
    </submittedName>
</protein>
<evidence type="ECO:0000256" key="1">
    <source>
        <dbReference type="SAM" id="MobiDB-lite"/>
    </source>
</evidence>
<feature type="compositionally biased region" description="Basic and acidic residues" evidence="1">
    <location>
        <begin position="50"/>
        <end position="79"/>
    </location>
</feature>
<sequence>MQAIERNAKTKLGASHHQSYALAAKEGRFSKAAKSFRSKEREDDCSMYDKLPKQIDDIVEGESPKRFKRPKMESDIVAR</sequence>
<accession>A0ABW8Z1E2</accession>
<keyword evidence="3" id="KW-1185">Reference proteome</keyword>
<comment type="caution">
    <text evidence="2">The sequence shown here is derived from an EMBL/GenBank/DDBJ whole genome shotgun (WGS) entry which is preliminary data.</text>
</comment>
<evidence type="ECO:0000313" key="2">
    <source>
        <dbReference type="EMBL" id="MFL9876803.1"/>
    </source>
</evidence>
<dbReference type="RefSeq" id="WP_408164667.1">
    <property type="nucleotide sequence ID" value="NZ_JAQQFR010000001.1"/>
</dbReference>
<dbReference type="EMBL" id="JAQQFR010000001">
    <property type="protein sequence ID" value="MFL9876803.1"/>
    <property type="molecule type" value="Genomic_DNA"/>
</dbReference>
<evidence type="ECO:0000313" key="3">
    <source>
        <dbReference type="Proteomes" id="UP001629214"/>
    </source>
</evidence>